<name>A0ACB8RC02_9AGAM</name>
<reference evidence="1" key="2">
    <citation type="journal article" date="2022" name="New Phytol.">
        <title>Evolutionary transition to the ectomycorrhizal habit in the genomes of a hyperdiverse lineage of mushroom-forming fungi.</title>
        <authorList>
            <person name="Looney B."/>
            <person name="Miyauchi S."/>
            <person name="Morin E."/>
            <person name="Drula E."/>
            <person name="Courty P.E."/>
            <person name="Kohler A."/>
            <person name="Kuo A."/>
            <person name="LaButti K."/>
            <person name="Pangilinan J."/>
            <person name="Lipzen A."/>
            <person name="Riley R."/>
            <person name="Andreopoulos W."/>
            <person name="He G."/>
            <person name="Johnson J."/>
            <person name="Nolan M."/>
            <person name="Tritt A."/>
            <person name="Barry K.W."/>
            <person name="Grigoriev I.V."/>
            <person name="Nagy L.G."/>
            <person name="Hibbett D."/>
            <person name="Henrissat B."/>
            <person name="Matheny P.B."/>
            <person name="Labbe J."/>
            <person name="Martin F.M."/>
        </authorList>
    </citation>
    <scope>NUCLEOTIDE SEQUENCE</scope>
    <source>
        <strain evidence="1">FP105234-sp</strain>
    </source>
</reference>
<proteinExistence type="predicted"/>
<comment type="caution">
    <text evidence="1">The sequence shown here is derived from an EMBL/GenBank/DDBJ whole genome shotgun (WGS) entry which is preliminary data.</text>
</comment>
<protein>
    <submittedName>
        <fullName evidence="1">Uncharacterized protein</fullName>
    </submittedName>
</protein>
<keyword evidence="2" id="KW-1185">Reference proteome</keyword>
<evidence type="ECO:0000313" key="1">
    <source>
        <dbReference type="EMBL" id="KAI0041639.1"/>
    </source>
</evidence>
<feature type="non-terminal residue" evidence="1">
    <location>
        <position position="1"/>
    </location>
</feature>
<gene>
    <name evidence="1" type="ORF">FA95DRAFT_1476203</name>
</gene>
<accession>A0ACB8RC02</accession>
<reference evidence="1" key="1">
    <citation type="submission" date="2021-02" db="EMBL/GenBank/DDBJ databases">
        <authorList>
            <consortium name="DOE Joint Genome Institute"/>
            <person name="Ahrendt S."/>
            <person name="Looney B.P."/>
            <person name="Miyauchi S."/>
            <person name="Morin E."/>
            <person name="Drula E."/>
            <person name="Courty P.E."/>
            <person name="Chicoki N."/>
            <person name="Fauchery L."/>
            <person name="Kohler A."/>
            <person name="Kuo A."/>
            <person name="Labutti K."/>
            <person name="Pangilinan J."/>
            <person name="Lipzen A."/>
            <person name="Riley R."/>
            <person name="Andreopoulos W."/>
            <person name="He G."/>
            <person name="Johnson J."/>
            <person name="Barry K.W."/>
            <person name="Grigoriev I.V."/>
            <person name="Nagy L."/>
            <person name="Hibbett D."/>
            <person name="Henrissat B."/>
            <person name="Matheny P.B."/>
            <person name="Labbe J."/>
            <person name="Martin F."/>
        </authorList>
    </citation>
    <scope>NUCLEOTIDE SEQUENCE</scope>
    <source>
        <strain evidence="1">FP105234-sp</strain>
    </source>
</reference>
<feature type="non-terminal residue" evidence="1">
    <location>
        <position position="78"/>
    </location>
</feature>
<dbReference type="EMBL" id="MU276111">
    <property type="protein sequence ID" value="KAI0041639.1"/>
    <property type="molecule type" value="Genomic_DNA"/>
</dbReference>
<evidence type="ECO:0000313" key="2">
    <source>
        <dbReference type="Proteomes" id="UP000814033"/>
    </source>
</evidence>
<organism evidence="1 2">
    <name type="scientific">Auriscalpium vulgare</name>
    <dbReference type="NCBI Taxonomy" id="40419"/>
    <lineage>
        <taxon>Eukaryota</taxon>
        <taxon>Fungi</taxon>
        <taxon>Dikarya</taxon>
        <taxon>Basidiomycota</taxon>
        <taxon>Agaricomycotina</taxon>
        <taxon>Agaricomycetes</taxon>
        <taxon>Russulales</taxon>
        <taxon>Auriscalpiaceae</taxon>
        <taxon>Auriscalpium</taxon>
    </lineage>
</organism>
<sequence length="78" mass="8916">RARRNSLLAPVSLPAELLARIFLMVATAEHDDGDDFIRTEENALENALGWIRITHVCQRWRSAALRYPTLWAEVDTVL</sequence>
<dbReference type="Proteomes" id="UP000814033">
    <property type="component" value="Unassembled WGS sequence"/>
</dbReference>